<evidence type="ECO:0000256" key="2">
    <source>
        <dbReference type="ARBA" id="ARBA00004922"/>
    </source>
</evidence>
<evidence type="ECO:0000256" key="11">
    <source>
        <dbReference type="SAM" id="MobiDB-lite"/>
    </source>
</evidence>
<comment type="similarity">
    <text evidence="3">Belongs to the glycosyltransferase 7 family.</text>
</comment>
<evidence type="ECO:0000256" key="1">
    <source>
        <dbReference type="ARBA" id="ARBA00004606"/>
    </source>
</evidence>
<dbReference type="Pfam" id="PF02709">
    <property type="entry name" value="Glyco_transf_7C"/>
    <property type="match status" value="1"/>
</dbReference>
<dbReference type="UniPathway" id="UPA00378"/>
<feature type="domain" description="Galactosyltransferase N-terminal" evidence="13">
    <location>
        <begin position="123"/>
        <end position="211"/>
    </location>
</feature>
<dbReference type="PANTHER" id="PTHR19300:SF57">
    <property type="entry name" value="BETA-1,4-N-ACETYLGALACTOSAMINYLTRANSFERASE"/>
    <property type="match status" value="1"/>
</dbReference>
<evidence type="ECO:0000313" key="15">
    <source>
        <dbReference type="EMBL" id="CAH0369311.1"/>
    </source>
</evidence>
<reference evidence="14" key="1">
    <citation type="submission" date="2021-01" db="EMBL/GenBank/DDBJ databases">
        <authorList>
            <person name="Corre E."/>
            <person name="Pelletier E."/>
            <person name="Niang G."/>
            <person name="Scheremetjew M."/>
            <person name="Finn R."/>
            <person name="Kale V."/>
            <person name="Holt S."/>
            <person name="Cochrane G."/>
            <person name="Meng A."/>
            <person name="Brown T."/>
            <person name="Cohen L."/>
        </authorList>
    </citation>
    <scope>NUCLEOTIDE SEQUENCE</scope>
    <source>
        <strain evidence="14">CCMP1756</strain>
    </source>
</reference>
<dbReference type="Proteomes" id="UP000789595">
    <property type="component" value="Unassembled WGS sequence"/>
</dbReference>
<keyword evidence="8" id="KW-1133">Transmembrane helix</keyword>
<proteinExistence type="inferred from homology"/>
<feature type="compositionally biased region" description="Polar residues" evidence="11">
    <location>
        <begin position="1"/>
        <end position="10"/>
    </location>
</feature>
<dbReference type="PANTHER" id="PTHR19300">
    <property type="entry name" value="BETA-1,4-GALACTOSYLTRANSFERASE"/>
    <property type="match status" value="1"/>
</dbReference>
<dbReference type="OrthoDB" id="10016069at2759"/>
<accession>A0A7S4E9J9</accession>
<protein>
    <recommendedName>
        <fullName evidence="17">Galactosyltransferase C-terminal domain-containing protein</fullName>
    </recommendedName>
</protein>
<evidence type="ECO:0000259" key="12">
    <source>
        <dbReference type="Pfam" id="PF02709"/>
    </source>
</evidence>
<dbReference type="Pfam" id="PF13733">
    <property type="entry name" value="Glyco_transf_7N"/>
    <property type="match status" value="1"/>
</dbReference>
<feature type="region of interest" description="Disordered" evidence="11">
    <location>
        <begin position="1"/>
        <end position="25"/>
    </location>
</feature>
<evidence type="ECO:0000259" key="13">
    <source>
        <dbReference type="Pfam" id="PF13733"/>
    </source>
</evidence>
<keyword evidence="6" id="KW-0812">Transmembrane</keyword>
<evidence type="ECO:0000313" key="14">
    <source>
        <dbReference type="EMBL" id="CAE0698843.1"/>
    </source>
</evidence>
<dbReference type="EMBL" id="HBIW01016548">
    <property type="protein sequence ID" value="CAE0698843.1"/>
    <property type="molecule type" value="Transcribed_RNA"/>
</dbReference>
<dbReference type="InterPro" id="IPR029044">
    <property type="entry name" value="Nucleotide-diphossugar_trans"/>
</dbReference>
<evidence type="ECO:0000256" key="4">
    <source>
        <dbReference type="ARBA" id="ARBA00022676"/>
    </source>
</evidence>
<keyword evidence="5" id="KW-0808">Transferase</keyword>
<keyword evidence="16" id="KW-1185">Reference proteome</keyword>
<evidence type="ECO:0000256" key="3">
    <source>
        <dbReference type="ARBA" id="ARBA00005735"/>
    </source>
</evidence>
<keyword evidence="9" id="KW-0472">Membrane</keyword>
<evidence type="ECO:0000256" key="9">
    <source>
        <dbReference type="ARBA" id="ARBA00023136"/>
    </source>
</evidence>
<keyword evidence="7" id="KW-0735">Signal-anchor</keyword>
<dbReference type="InterPro" id="IPR003859">
    <property type="entry name" value="Galactosyl_T"/>
</dbReference>
<dbReference type="EMBL" id="CAKKNE010000002">
    <property type="protein sequence ID" value="CAH0369311.1"/>
    <property type="molecule type" value="Genomic_DNA"/>
</dbReference>
<comment type="subcellular location">
    <subcellularLocation>
        <location evidence="1">Membrane</location>
        <topology evidence="1">Single-pass type II membrane protein</topology>
    </subcellularLocation>
</comment>
<gene>
    <name evidence="14" type="ORF">PCAL00307_LOCUS14279</name>
    <name evidence="15" type="ORF">PECAL_2P24310</name>
</gene>
<dbReference type="GO" id="GO:0005975">
    <property type="term" value="P:carbohydrate metabolic process"/>
    <property type="evidence" value="ECO:0007669"/>
    <property type="project" value="InterPro"/>
</dbReference>
<name>A0A7S4E9J9_9STRA</name>
<dbReference type="GO" id="GO:0016020">
    <property type="term" value="C:membrane"/>
    <property type="evidence" value="ECO:0007669"/>
    <property type="project" value="UniProtKB-SubCell"/>
</dbReference>
<comment type="pathway">
    <text evidence="2">Protein modification; protein glycosylation.</text>
</comment>
<dbReference type="GO" id="GO:0008378">
    <property type="term" value="F:galactosyltransferase activity"/>
    <property type="evidence" value="ECO:0007669"/>
    <property type="project" value="TreeGrafter"/>
</dbReference>
<dbReference type="Gene3D" id="3.90.550.10">
    <property type="entry name" value="Spore Coat Polysaccharide Biosynthesis Protein SpsA, Chain A"/>
    <property type="match status" value="1"/>
</dbReference>
<evidence type="ECO:0000256" key="7">
    <source>
        <dbReference type="ARBA" id="ARBA00022968"/>
    </source>
</evidence>
<organism evidence="14">
    <name type="scientific">Pelagomonas calceolata</name>
    <dbReference type="NCBI Taxonomy" id="35677"/>
    <lineage>
        <taxon>Eukaryota</taxon>
        <taxon>Sar</taxon>
        <taxon>Stramenopiles</taxon>
        <taxon>Ochrophyta</taxon>
        <taxon>Pelagophyceae</taxon>
        <taxon>Pelagomonadales</taxon>
        <taxon>Pelagomonadaceae</taxon>
        <taxon>Pelagomonas</taxon>
    </lineage>
</organism>
<keyword evidence="4" id="KW-0328">Glycosyltransferase</keyword>
<evidence type="ECO:0000313" key="16">
    <source>
        <dbReference type="Proteomes" id="UP000789595"/>
    </source>
</evidence>
<sequence>MAAMDSTSTALKPGQAVRIRNPPAGDTFAKFRDRDGVIEYELPGEDDSWVVAVLRRKNERASGHVVRTPENDFEFIPVPGKDLEVITTEVRVPNYHPSARVWAPEDDSDLAEKGVPLSERPKAKRVAVIVPFRDAHKEQKRSEHLRKFIPHMARFLSASCDDHRVYVIEQSDDQRKFNRGQLLNVGAILAERDQCDSLIFHDVDLLPSDDLGAAYAALPLEDKPLHIARVWDRYSGNKDYFGGVCAWTTNDFARINGFPNNYWGWGGEDDEMMRRCKSVFGQRFTMEAPASGSLEDLEAMSIDEKVAFLRQHRDWKCNVRWELRDEHSKTWACNGLRRSSGALPVEVLQTEALGEKAAKHTVSLQLAGDWTDAKAGMDADKDS</sequence>
<evidence type="ECO:0000256" key="5">
    <source>
        <dbReference type="ARBA" id="ARBA00022679"/>
    </source>
</evidence>
<dbReference type="SUPFAM" id="SSF53448">
    <property type="entry name" value="Nucleotide-diphospho-sugar transferases"/>
    <property type="match status" value="1"/>
</dbReference>
<evidence type="ECO:0008006" key="17">
    <source>
        <dbReference type="Google" id="ProtNLM"/>
    </source>
</evidence>
<reference evidence="15" key="2">
    <citation type="submission" date="2021-11" db="EMBL/GenBank/DDBJ databases">
        <authorList>
            <consortium name="Genoscope - CEA"/>
            <person name="William W."/>
        </authorList>
    </citation>
    <scope>NUCLEOTIDE SEQUENCE</scope>
</reference>
<evidence type="ECO:0000256" key="8">
    <source>
        <dbReference type="ARBA" id="ARBA00022989"/>
    </source>
</evidence>
<dbReference type="PRINTS" id="PR02050">
    <property type="entry name" value="B14GALTRFASE"/>
</dbReference>
<dbReference type="InterPro" id="IPR027791">
    <property type="entry name" value="Galactosyl_T_C"/>
</dbReference>
<evidence type="ECO:0000256" key="6">
    <source>
        <dbReference type="ARBA" id="ARBA00022692"/>
    </source>
</evidence>
<dbReference type="GO" id="GO:0005794">
    <property type="term" value="C:Golgi apparatus"/>
    <property type="evidence" value="ECO:0007669"/>
    <property type="project" value="TreeGrafter"/>
</dbReference>
<dbReference type="AlphaFoldDB" id="A0A7S4E9J9"/>
<dbReference type="InterPro" id="IPR027995">
    <property type="entry name" value="Galactosyl_T_N"/>
</dbReference>
<feature type="domain" description="Galactosyltransferase C-terminal" evidence="12">
    <location>
        <begin position="227"/>
        <end position="278"/>
    </location>
</feature>
<keyword evidence="10" id="KW-0325">Glycoprotein</keyword>
<evidence type="ECO:0000256" key="10">
    <source>
        <dbReference type="ARBA" id="ARBA00023180"/>
    </source>
</evidence>